<dbReference type="Pfam" id="PF02585">
    <property type="entry name" value="PIG-L"/>
    <property type="match status" value="1"/>
</dbReference>
<accession>A0AAF0EGX5</accession>
<dbReference type="InterPro" id="IPR003737">
    <property type="entry name" value="GlcNAc_PI_deacetylase-related"/>
</dbReference>
<name>A0AAF0EGX5_9BASI</name>
<dbReference type="PANTHER" id="PTHR12993:SF11">
    <property type="entry name" value="N-ACETYLGLUCOSAMINYL-PHOSPHATIDYLINOSITOL DE-N-ACETYLASE"/>
    <property type="match status" value="1"/>
</dbReference>
<reference evidence="4" key="1">
    <citation type="submission" date="2023-03" db="EMBL/GenBank/DDBJ databases">
        <title>Mating type loci evolution in Malassezia.</title>
        <authorList>
            <person name="Coelho M.A."/>
        </authorList>
    </citation>
    <scope>NUCLEOTIDE SEQUENCE</scope>
    <source>
        <strain evidence="4">CBS 9557</strain>
    </source>
</reference>
<evidence type="ECO:0000256" key="3">
    <source>
        <dbReference type="SAM" id="SignalP"/>
    </source>
</evidence>
<dbReference type="GO" id="GO:0005783">
    <property type="term" value="C:endoplasmic reticulum"/>
    <property type="evidence" value="ECO:0007669"/>
    <property type="project" value="TreeGrafter"/>
</dbReference>
<evidence type="ECO:0000256" key="1">
    <source>
        <dbReference type="ARBA" id="ARBA00006066"/>
    </source>
</evidence>
<dbReference type="AlphaFoldDB" id="A0AAF0EGX5"/>
<evidence type="ECO:0000256" key="2">
    <source>
        <dbReference type="ARBA" id="ARBA00012176"/>
    </source>
</evidence>
<protein>
    <recommendedName>
        <fullName evidence="2">N-acetylglucosaminylphosphatidylinositol deacetylase</fullName>
        <ecNumber evidence="2">3.5.1.89</ecNumber>
    </recommendedName>
</protein>
<keyword evidence="5" id="KW-1185">Reference proteome</keyword>
<dbReference type="Proteomes" id="UP001213623">
    <property type="component" value="Chromosome 1"/>
</dbReference>
<dbReference type="EMBL" id="CP119892">
    <property type="protein sequence ID" value="WFD25363.1"/>
    <property type="molecule type" value="Genomic_DNA"/>
</dbReference>
<sequence length="259" mass="28947">MRGRRSYAGVWLAVALVVVAHLCQSFWSGAYVGDAQLVTYPQHVLVLTAHPDDECMFFAPTIHALRAHGVQVSALCLSQGNADGLGHLRASELVRSYEVLGVPAKDVACIDDPRLQDGMQQKWSPAAVRDVVKAHMAHSDVDTILTFDAGGVSLHPNHQALFHGAELLQHELAATQARAVTLWTLHTNSWRIKFGGALVSLLQRTEPRDYLFRSSLRAYVQSLRAMYQHQTQLVWFRYLYVLTSSYMFANRVRILVQAL</sequence>
<keyword evidence="3" id="KW-0732">Signal</keyword>
<dbReference type="InterPro" id="IPR024078">
    <property type="entry name" value="LmbE-like_dom_sf"/>
</dbReference>
<evidence type="ECO:0000313" key="5">
    <source>
        <dbReference type="Proteomes" id="UP001213623"/>
    </source>
</evidence>
<keyword evidence="4" id="KW-0378">Hydrolase</keyword>
<dbReference type="Gene3D" id="3.40.50.10320">
    <property type="entry name" value="LmbE-like"/>
    <property type="match status" value="1"/>
</dbReference>
<evidence type="ECO:0000313" key="4">
    <source>
        <dbReference type="EMBL" id="WFD25363.1"/>
    </source>
</evidence>
<feature type="chain" id="PRO_5041916827" description="N-acetylglucosaminylphosphatidylinositol deacetylase" evidence="3">
    <location>
        <begin position="26"/>
        <end position="259"/>
    </location>
</feature>
<dbReference type="EC" id="3.5.1.89" evidence="2"/>
<dbReference type="GO" id="GO:0000225">
    <property type="term" value="F:N-acetylglucosaminylphosphatidylinositol deacetylase activity"/>
    <property type="evidence" value="ECO:0007669"/>
    <property type="project" value="UniProtKB-EC"/>
</dbReference>
<dbReference type="PANTHER" id="PTHR12993">
    <property type="entry name" value="N-ACETYLGLUCOSAMINYL-PHOSPHATIDYLINOSITOL DE-N-ACETYLASE-RELATED"/>
    <property type="match status" value="1"/>
</dbReference>
<comment type="similarity">
    <text evidence="1">Belongs to the PIGL family.</text>
</comment>
<organism evidence="4 5">
    <name type="scientific">Malassezia nana</name>
    <dbReference type="NCBI Taxonomy" id="180528"/>
    <lineage>
        <taxon>Eukaryota</taxon>
        <taxon>Fungi</taxon>
        <taxon>Dikarya</taxon>
        <taxon>Basidiomycota</taxon>
        <taxon>Ustilaginomycotina</taxon>
        <taxon>Malasseziomycetes</taxon>
        <taxon>Malasseziales</taxon>
        <taxon>Malasseziaceae</taxon>
        <taxon>Malassezia</taxon>
    </lineage>
</organism>
<proteinExistence type="inferred from homology"/>
<dbReference type="SUPFAM" id="SSF102588">
    <property type="entry name" value="LmbE-like"/>
    <property type="match status" value="1"/>
</dbReference>
<gene>
    <name evidence="4" type="primary">GPI12</name>
    <name evidence="4" type="ORF">MNAN1_000329</name>
</gene>
<feature type="signal peptide" evidence="3">
    <location>
        <begin position="1"/>
        <end position="25"/>
    </location>
</feature>